<dbReference type="SUPFAM" id="SSF50621">
    <property type="entry name" value="Alanine racemase C-terminal domain-like"/>
    <property type="match status" value="1"/>
</dbReference>
<dbReference type="PANTHER" id="PTHR43727:SF2">
    <property type="entry name" value="GROUP IV DECARBOXYLASE"/>
    <property type="match status" value="1"/>
</dbReference>
<evidence type="ECO:0000313" key="7">
    <source>
        <dbReference type="EMBL" id="MBM0277467.1"/>
    </source>
</evidence>
<dbReference type="PANTHER" id="PTHR43727">
    <property type="entry name" value="DIAMINOPIMELATE DECARBOXYLASE"/>
    <property type="match status" value="1"/>
</dbReference>
<keyword evidence="4" id="KW-0457">Lysine biosynthesis</keyword>
<dbReference type="InterPro" id="IPR022644">
    <property type="entry name" value="De-COase2_N"/>
</dbReference>
<dbReference type="Gene3D" id="2.40.37.10">
    <property type="entry name" value="Lyase, Ornithine Decarboxylase, Chain A, domain 1"/>
    <property type="match status" value="1"/>
</dbReference>
<name>A0ABS1YJD6_9ACTN</name>
<dbReference type="InterPro" id="IPR029066">
    <property type="entry name" value="PLP-binding_barrel"/>
</dbReference>
<keyword evidence="4" id="KW-0028">Amino-acid biosynthesis</keyword>
<evidence type="ECO:0000256" key="2">
    <source>
        <dbReference type="ARBA" id="ARBA00022793"/>
    </source>
</evidence>
<protein>
    <submittedName>
        <fullName evidence="7">Diaminopimelate decarboxylase</fullName>
    </submittedName>
</protein>
<comment type="cofactor">
    <cofactor evidence="1">
        <name>pyridoxal 5'-phosphate</name>
        <dbReference type="ChEBI" id="CHEBI:597326"/>
    </cofactor>
</comment>
<dbReference type="Pfam" id="PF02784">
    <property type="entry name" value="Orn_Arg_deC_N"/>
    <property type="match status" value="1"/>
</dbReference>
<dbReference type="Proteomes" id="UP000622245">
    <property type="component" value="Unassembled WGS sequence"/>
</dbReference>
<comment type="caution">
    <text evidence="7">The sequence shown here is derived from an EMBL/GenBank/DDBJ whole genome shotgun (WGS) entry which is preliminary data.</text>
</comment>
<dbReference type="SUPFAM" id="SSF51419">
    <property type="entry name" value="PLP-binding barrel"/>
    <property type="match status" value="1"/>
</dbReference>
<keyword evidence="8" id="KW-1185">Reference proteome</keyword>
<proteinExistence type="predicted"/>
<gene>
    <name evidence="7" type="ORF">JM949_19805</name>
</gene>
<reference evidence="7 8" key="1">
    <citation type="submission" date="2021-01" db="EMBL/GenBank/DDBJ databases">
        <title>Draft genome sequence of Micromonospora sp. strain STR1s_6.</title>
        <authorList>
            <person name="Karlyshev A."/>
            <person name="Jawad R."/>
        </authorList>
    </citation>
    <scope>NUCLEOTIDE SEQUENCE [LARGE SCALE GENOMIC DNA]</scope>
    <source>
        <strain evidence="7 8">STR1S-6</strain>
    </source>
</reference>
<dbReference type="PRINTS" id="PR01179">
    <property type="entry name" value="ODADCRBXLASE"/>
</dbReference>
<dbReference type="RefSeq" id="WP_203149894.1">
    <property type="nucleotide sequence ID" value="NZ_JAEVHL010000104.1"/>
</dbReference>
<evidence type="ECO:0000256" key="1">
    <source>
        <dbReference type="ARBA" id="ARBA00001933"/>
    </source>
</evidence>
<dbReference type="InterPro" id="IPR000183">
    <property type="entry name" value="Orn/DAP/Arg_de-COase"/>
</dbReference>
<keyword evidence="3" id="KW-0663">Pyridoxal phosphate</keyword>
<evidence type="ECO:0000256" key="4">
    <source>
        <dbReference type="ARBA" id="ARBA00023154"/>
    </source>
</evidence>
<organism evidence="7 8">
    <name type="scientific">Micromonospora tarensis</name>
    <dbReference type="NCBI Taxonomy" id="2806100"/>
    <lineage>
        <taxon>Bacteria</taxon>
        <taxon>Bacillati</taxon>
        <taxon>Actinomycetota</taxon>
        <taxon>Actinomycetes</taxon>
        <taxon>Micromonosporales</taxon>
        <taxon>Micromonosporaceae</taxon>
        <taxon>Micromonospora</taxon>
    </lineage>
</organism>
<evidence type="ECO:0000256" key="5">
    <source>
        <dbReference type="ARBA" id="ARBA00023239"/>
    </source>
</evidence>
<dbReference type="InterPro" id="IPR002986">
    <property type="entry name" value="DAP_deCOOHase_LysA"/>
</dbReference>
<feature type="domain" description="Orn/DAP/Arg decarboxylase 2 N-terminal" evidence="6">
    <location>
        <begin position="47"/>
        <end position="277"/>
    </location>
</feature>
<dbReference type="InterPro" id="IPR009006">
    <property type="entry name" value="Ala_racemase/Decarboxylase_C"/>
</dbReference>
<evidence type="ECO:0000256" key="3">
    <source>
        <dbReference type="ARBA" id="ARBA00022898"/>
    </source>
</evidence>
<accession>A0ABS1YJD6</accession>
<dbReference type="CDD" id="cd06828">
    <property type="entry name" value="PLPDE_III_DapDC"/>
    <property type="match status" value="1"/>
</dbReference>
<keyword evidence="2" id="KW-0210">Decarboxylase</keyword>
<dbReference type="PRINTS" id="PR01181">
    <property type="entry name" value="DAPDCRBXLASE"/>
</dbReference>
<evidence type="ECO:0000313" key="8">
    <source>
        <dbReference type="Proteomes" id="UP000622245"/>
    </source>
</evidence>
<dbReference type="Gene3D" id="3.20.20.10">
    <property type="entry name" value="Alanine racemase"/>
    <property type="match status" value="1"/>
</dbReference>
<evidence type="ECO:0000259" key="6">
    <source>
        <dbReference type="Pfam" id="PF02784"/>
    </source>
</evidence>
<keyword evidence="5" id="KW-0456">Lyase</keyword>
<dbReference type="EMBL" id="JAEVHL010000104">
    <property type="protein sequence ID" value="MBM0277467.1"/>
    <property type="molecule type" value="Genomic_DNA"/>
</dbReference>
<sequence length="424" mass="46797">MSDEFSRRLLPTLSRIADHFGTPFHIYDMQGARDTAEGLNHAFHDLNFREYFAVKAQPNPQILRLLANHGFGFDCSSLAELVAAREAGASGDDISFTSNNTSYEELVAALDADAIITVDDETVVDRLLSMRARPRSVCFRVHPGRSASVQNMHLGGGDSSKFGIRIDRLHDVVAKARGLGAHTYGLHIMLGSHLQVPDSFLKNLDLLLDAALLLQDATGVRVDFVNLGGGIGIPYRPGEREFDLAGLANGVRDRVNAFEREHTWPLRVLLESGRYVMGPHGVLVTRVLNRMTKWREIVGVDCGMNGLIRPGMYPDAYHHVSVLDGDGRGLETVDVVGSMCENNDKFAIQRVIPRTVEGDLVLVHDTGAHALSQAYTYGGRLRPQELLLHPDGVVERIRRAETVEDYFATLHCDADRLETAAVLR</sequence>